<feature type="signal peptide" evidence="11">
    <location>
        <begin position="1"/>
        <end position="26"/>
    </location>
</feature>
<accession>A0A8K0IFR3</accession>
<dbReference type="Gene3D" id="3.80.10.10">
    <property type="entry name" value="Ribonuclease Inhibitor"/>
    <property type="match status" value="4"/>
</dbReference>
<keyword evidence="8 13" id="KW-0675">Receptor</keyword>
<dbReference type="GO" id="GO:0016020">
    <property type="term" value="C:membrane"/>
    <property type="evidence" value="ECO:0007669"/>
    <property type="project" value="UniProtKB-SubCell"/>
</dbReference>
<keyword evidence="13" id="KW-0808">Transferase</keyword>
<keyword evidence="3 10" id="KW-0812">Transmembrane</keyword>
<comment type="subcellular location">
    <subcellularLocation>
        <location evidence="1">Membrane</location>
        <topology evidence="1">Single-pass membrane protein</topology>
    </subcellularLocation>
</comment>
<keyword evidence="9" id="KW-0325">Glycoprotein</keyword>
<evidence type="ECO:0000256" key="7">
    <source>
        <dbReference type="ARBA" id="ARBA00023136"/>
    </source>
</evidence>
<evidence type="ECO:0000256" key="5">
    <source>
        <dbReference type="ARBA" id="ARBA00022737"/>
    </source>
</evidence>
<keyword evidence="5" id="KW-0677">Repeat</keyword>
<evidence type="ECO:0000256" key="6">
    <source>
        <dbReference type="ARBA" id="ARBA00022989"/>
    </source>
</evidence>
<sequence>MTTRRCFLLAAAAGLFLLLRLSPVWPATVEEKELLLEFKGNVTADPGGALASWSATPGRDPCGDFAGVTCGPSGAVEKILVHNASLAGTLSAALAGLPSLQIISLFGNRFSGGIPSEFAFLTTLHKLNLSKNELSGPVPSFLGDFPGLRLLDLSRNFFFGEIPENLFKNCFKTRYVSLSHNNLSGPIPASIAKCSNLVGFDFSFNNLTGEFLPEICEPPAINYVSLRNNSLSGTIANKVSRCQSLDLFDLGSNSFSGSVPFDLLALQNLSYFDVSSNKFQGEIPAINTCSARLGHFDVSGNELDGGIPLGITNCGALKYLDLSFNEFSGSIPVDIGILKSLNVLRLGNNAAIGGSIPPEIGGAELLQILDLKNLQLSGGIPSALSQCRFLLVLDLSGNHLQGGIPDTIYNITYLQYLDLHRNQLDGSIPAIIGDLARLELVDLSENSLTGAIPDSLGNLTLLTHFNVSYNNLSGAIPTSPTIQQFGPSAFSHNPYLCGPPLENSCSGGRSRRTRLLSTTAIVAIVAAAVILIGVCVVTVMNIQAYRKKRGEEEILVSESTPPASASSNVIIGKLVLFSRSLPYKYEDWEAGTKALLDKDCLVGGGSIGTVYKASFEGGISIAVKKLETLGRIRNQDEFEKEMGRLGGLRHPNLVAFQGYYWSSTMQLILSEFVPNGSLYDHLHGSRVLYSSGSSSGGRGELFWSRRFNIALGIARALTYLHHDCRPQVLHLNIKSTNILLDEGYEAKLSDYGLGKLLPILGNYVLTKFHNAVGYVAPELASQSLRYSDKCDVYSFGVILLELVTGRKPVDSPGAAEVVVLRDYVRGVLENGTASDCFDLNLRGFVETELIQVLRRAYDVNGHPVSSNFKPVLQMADEQEFMESHPRQRDWQQISVPFLWEERPGTPKKEWISKPVLSVPSPARLVVSVPFKWEEKPGKPLQLSQPLPDSSPLHALPGLAGTPCSAYLLKPSIDEEEGVIIATSGFKVLASEMNDDESGSSPSTFPSHRVTACESFRDVNGPQESSSENGSNRQENWYSVAETDCNSISNNSATHTASFDASVVEFLFPLSSPDAGFLDKVHEKDGALIPAAACPQLRPTAYSHNRSVKPRRTLTLGELILLSRKLSYKMKPVDVKERSPLKVISKTKAIYLVLLHCCILNLNFE</sequence>
<evidence type="ECO:0000256" key="8">
    <source>
        <dbReference type="ARBA" id="ARBA00023170"/>
    </source>
</evidence>
<dbReference type="FunFam" id="3.80.10.10:FF:000041">
    <property type="entry name" value="LRR receptor-like serine/threonine-protein kinase ERECTA"/>
    <property type="match status" value="1"/>
</dbReference>
<dbReference type="InterPro" id="IPR000719">
    <property type="entry name" value="Prot_kinase_dom"/>
</dbReference>
<dbReference type="Pfam" id="PF08263">
    <property type="entry name" value="LRRNT_2"/>
    <property type="match status" value="1"/>
</dbReference>
<feature type="transmembrane region" description="Helical" evidence="10">
    <location>
        <begin position="515"/>
        <end position="539"/>
    </location>
</feature>
<dbReference type="FunFam" id="3.80.10.10:FF:000095">
    <property type="entry name" value="LRR receptor-like serine/threonine-protein kinase GSO1"/>
    <property type="match status" value="1"/>
</dbReference>
<dbReference type="PROSITE" id="PS50011">
    <property type="entry name" value="PROTEIN_KINASE_DOM"/>
    <property type="match status" value="1"/>
</dbReference>
<organism evidence="13 14">
    <name type="scientific">Cocos nucifera</name>
    <name type="common">Coconut palm</name>
    <dbReference type="NCBI Taxonomy" id="13894"/>
    <lineage>
        <taxon>Eukaryota</taxon>
        <taxon>Viridiplantae</taxon>
        <taxon>Streptophyta</taxon>
        <taxon>Embryophyta</taxon>
        <taxon>Tracheophyta</taxon>
        <taxon>Spermatophyta</taxon>
        <taxon>Magnoliopsida</taxon>
        <taxon>Liliopsida</taxon>
        <taxon>Arecaceae</taxon>
        <taxon>Arecoideae</taxon>
        <taxon>Cocoseae</taxon>
        <taxon>Attaleinae</taxon>
        <taxon>Cocos</taxon>
    </lineage>
</organism>
<evidence type="ECO:0000256" key="10">
    <source>
        <dbReference type="SAM" id="Phobius"/>
    </source>
</evidence>
<dbReference type="SUPFAM" id="SSF56112">
    <property type="entry name" value="Protein kinase-like (PK-like)"/>
    <property type="match status" value="1"/>
</dbReference>
<name>A0A8K0IFR3_COCNU</name>
<dbReference type="GO" id="GO:0004672">
    <property type="term" value="F:protein kinase activity"/>
    <property type="evidence" value="ECO:0007669"/>
    <property type="project" value="InterPro"/>
</dbReference>
<dbReference type="InterPro" id="IPR011009">
    <property type="entry name" value="Kinase-like_dom_sf"/>
</dbReference>
<dbReference type="GO" id="GO:0005524">
    <property type="term" value="F:ATP binding"/>
    <property type="evidence" value="ECO:0007669"/>
    <property type="project" value="InterPro"/>
</dbReference>
<dbReference type="GO" id="GO:0033612">
    <property type="term" value="F:receptor serine/threonine kinase binding"/>
    <property type="evidence" value="ECO:0007669"/>
    <property type="project" value="TreeGrafter"/>
</dbReference>
<feature type="domain" description="Protein kinase" evidence="12">
    <location>
        <begin position="596"/>
        <end position="881"/>
    </location>
</feature>
<dbReference type="InterPro" id="IPR032675">
    <property type="entry name" value="LRR_dom_sf"/>
</dbReference>
<dbReference type="AlphaFoldDB" id="A0A8K0IFR3"/>
<dbReference type="InterPro" id="IPR050647">
    <property type="entry name" value="Plant_LRR-RLKs"/>
</dbReference>
<dbReference type="SUPFAM" id="SSF52058">
    <property type="entry name" value="L domain-like"/>
    <property type="match status" value="1"/>
</dbReference>
<keyword evidence="2" id="KW-0433">Leucine-rich repeat</keyword>
<evidence type="ECO:0000313" key="13">
    <source>
        <dbReference type="EMBL" id="KAG1354632.1"/>
    </source>
</evidence>
<dbReference type="FunFam" id="3.30.200.20:FF:000450">
    <property type="entry name" value="Putative LRR receptor-like serine/threonine-protein kinase"/>
    <property type="match status" value="1"/>
</dbReference>
<protein>
    <submittedName>
        <fullName evidence="13">Putative LRR receptor-like serine/threonine-protein kinase</fullName>
    </submittedName>
</protein>
<evidence type="ECO:0000256" key="1">
    <source>
        <dbReference type="ARBA" id="ARBA00004167"/>
    </source>
</evidence>
<dbReference type="Gene3D" id="1.10.510.10">
    <property type="entry name" value="Transferase(Phosphotransferase) domain 1"/>
    <property type="match status" value="1"/>
</dbReference>
<gene>
    <name evidence="13" type="ORF">COCNU_07G007440</name>
</gene>
<dbReference type="PANTHER" id="PTHR48056:SF13">
    <property type="entry name" value="PROTEIN KINASE DOMAIN-CONTAINING PROTEIN"/>
    <property type="match status" value="1"/>
</dbReference>
<dbReference type="Gene3D" id="3.30.200.20">
    <property type="entry name" value="Phosphorylase Kinase, domain 1"/>
    <property type="match status" value="1"/>
</dbReference>
<evidence type="ECO:0000256" key="2">
    <source>
        <dbReference type="ARBA" id="ARBA00022614"/>
    </source>
</evidence>
<evidence type="ECO:0000259" key="12">
    <source>
        <dbReference type="PROSITE" id="PS50011"/>
    </source>
</evidence>
<evidence type="ECO:0000256" key="3">
    <source>
        <dbReference type="ARBA" id="ARBA00022692"/>
    </source>
</evidence>
<dbReference type="FunFam" id="3.80.10.10:FF:000129">
    <property type="entry name" value="Leucine-rich repeat receptor-like kinase"/>
    <property type="match status" value="1"/>
</dbReference>
<reference evidence="13" key="2">
    <citation type="submission" date="2019-07" db="EMBL/GenBank/DDBJ databases">
        <authorList>
            <person name="Yang Y."/>
            <person name="Bocs S."/>
            <person name="Baudouin L."/>
        </authorList>
    </citation>
    <scope>NUCLEOTIDE SEQUENCE</scope>
    <source>
        <tissue evidence="13">Spear leaf of Hainan Tall coconut</tissue>
    </source>
</reference>
<evidence type="ECO:0000256" key="4">
    <source>
        <dbReference type="ARBA" id="ARBA00022729"/>
    </source>
</evidence>
<dbReference type="Pfam" id="PF00560">
    <property type="entry name" value="LRR_1"/>
    <property type="match status" value="7"/>
</dbReference>
<evidence type="ECO:0000313" key="14">
    <source>
        <dbReference type="Proteomes" id="UP000797356"/>
    </source>
</evidence>
<dbReference type="EMBL" id="CM017878">
    <property type="protein sequence ID" value="KAG1354632.1"/>
    <property type="molecule type" value="Genomic_DNA"/>
</dbReference>
<comment type="caution">
    <text evidence="13">The sequence shown here is derived from an EMBL/GenBank/DDBJ whole genome shotgun (WGS) entry which is preliminary data.</text>
</comment>
<proteinExistence type="predicted"/>
<keyword evidence="4 11" id="KW-0732">Signal</keyword>
<dbReference type="SUPFAM" id="SSF52047">
    <property type="entry name" value="RNI-like"/>
    <property type="match status" value="1"/>
</dbReference>
<dbReference type="Proteomes" id="UP000797356">
    <property type="component" value="Chromosome 7"/>
</dbReference>
<keyword evidence="14" id="KW-1185">Reference proteome</keyword>
<feature type="chain" id="PRO_5035422176" evidence="11">
    <location>
        <begin position="27"/>
        <end position="1164"/>
    </location>
</feature>
<reference evidence="13" key="1">
    <citation type="journal article" date="2017" name="Gigascience">
        <title>The genome draft of coconut (Cocos nucifera).</title>
        <authorList>
            <person name="Xiao Y."/>
            <person name="Xu P."/>
            <person name="Fan H."/>
            <person name="Baudouin L."/>
            <person name="Xia W."/>
            <person name="Bocs S."/>
            <person name="Xu J."/>
            <person name="Li Q."/>
            <person name="Guo A."/>
            <person name="Zhou L."/>
            <person name="Li J."/>
            <person name="Wu Y."/>
            <person name="Ma Z."/>
            <person name="Armero A."/>
            <person name="Issali A.E."/>
            <person name="Liu N."/>
            <person name="Peng M."/>
            <person name="Yang Y."/>
        </authorList>
    </citation>
    <scope>NUCLEOTIDE SEQUENCE</scope>
    <source>
        <tissue evidence="13">Spear leaf of Hainan Tall coconut</tissue>
    </source>
</reference>
<dbReference type="Pfam" id="PF00069">
    <property type="entry name" value="Pkinase"/>
    <property type="match status" value="1"/>
</dbReference>
<dbReference type="OrthoDB" id="676979at2759"/>
<keyword evidence="7 10" id="KW-0472">Membrane</keyword>
<dbReference type="InterPro" id="IPR001611">
    <property type="entry name" value="Leu-rich_rpt"/>
</dbReference>
<keyword evidence="13" id="KW-0418">Kinase</keyword>
<evidence type="ECO:0000256" key="9">
    <source>
        <dbReference type="ARBA" id="ARBA00023180"/>
    </source>
</evidence>
<evidence type="ECO:0000256" key="11">
    <source>
        <dbReference type="SAM" id="SignalP"/>
    </source>
</evidence>
<keyword evidence="6 10" id="KW-1133">Transmembrane helix</keyword>
<dbReference type="PANTHER" id="PTHR48056">
    <property type="entry name" value="LRR RECEPTOR-LIKE SERINE/THREONINE-PROTEIN KINASE-RELATED"/>
    <property type="match status" value="1"/>
</dbReference>
<dbReference type="InterPro" id="IPR013210">
    <property type="entry name" value="LRR_N_plant-typ"/>
</dbReference>